<sequence>MAAARRYRDSRAEREEIERRRRDGAAFPDAGEMLEARAARLIDRNAVPAAAVVEGIRGEPLEKSVAWERIIGISKDLQAWSFLPRGARAARTVARVAVRENGRELPIGTGFLVSPRLLLTNHHVLPDEEAARQCFVEFDAQVTIDNVPGTATRLDLAPDVFFTAHEPLDYALALVASGGDGRPPGETFGWNRLSGEPGKLVIDEPVDIVGHPMGRLKEIALRDNALQTRLEDFLHYRTDTEPGSSGSPVFNDQWEVVALHHSGVPRTDAQGRILRRDGRVWQRGDGDDAIDWISNEGVRIDSILDHLATLRLDDARRALLAEVGVEPGPVETAAPSVGTRPSAAAPVAPIGARRPEEAATADAGVAARPTAFGGSRHLVFLHGRSQQGRDPVRLRRSWTAGLNHGLTEAGLAPVDPADVWFPFYGDVLARALEAREGTPRAIDRMVGEPAEMLAPTASSPRTAYEEILDEAARRSGLPPDGSRTAERFSWSDAVGRLQRRLGWLAARTDVDEWTIAGVFRDVAAYLEDQRVRDEVIDSVLGCMPGSGEVVLVGHSLGTVVAMDVISRLAPEPDVTLLVTAGSPLGMDSVHGRLLSKGPERPARVVRWLNVWCPTDAITIGCPLGDGWKDELTDRAVTNARGRAHSIQEYLSHPDVAEVIGARLAP</sequence>
<evidence type="ECO:0008006" key="3">
    <source>
        <dbReference type="Google" id="ProtNLM"/>
    </source>
</evidence>
<comment type="caution">
    <text evidence="1">The sequence shown here is derived from an EMBL/GenBank/DDBJ whole genome shotgun (WGS) entry which is preliminary data.</text>
</comment>
<accession>A0ABP5WPR5</accession>
<dbReference type="PANTHER" id="PTHR36234:SF5">
    <property type="entry name" value="LYSYL ENDOPEPTIDASE"/>
    <property type="match status" value="1"/>
</dbReference>
<organism evidence="1 2">
    <name type="scientific">Streptomyces macrosporus</name>
    <dbReference type="NCBI Taxonomy" id="44032"/>
    <lineage>
        <taxon>Bacteria</taxon>
        <taxon>Bacillati</taxon>
        <taxon>Actinomycetota</taxon>
        <taxon>Actinomycetes</taxon>
        <taxon>Kitasatosporales</taxon>
        <taxon>Streptomycetaceae</taxon>
        <taxon>Streptomyces</taxon>
    </lineage>
</organism>
<proteinExistence type="predicted"/>
<gene>
    <name evidence="1" type="ORF">GCM10010405_09630</name>
</gene>
<dbReference type="InterPro" id="IPR009003">
    <property type="entry name" value="Peptidase_S1_PA"/>
</dbReference>
<evidence type="ECO:0000313" key="1">
    <source>
        <dbReference type="EMBL" id="GAA2428963.1"/>
    </source>
</evidence>
<name>A0ABP5WPR5_9ACTN</name>
<dbReference type="InterPro" id="IPR029058">
    <property type="entry name" value="AB_hydrolase_fold"/>
</dbReference>
<dbReference type="Gene3D" id="2.40.10.10">
    <property type="entry name" value="Trypsin-like serine proteases"/>
    <property type="match status" value="2"/>
</dbReference>
<protein>
    <recommendedName>
        <fullName evidence="3">Serine protease</fullName>
    </recommendedName>
</protein>
<keyword evidence="2" id="KW-1185">Reference proteome</keyword>
<dbReference type="SUPFAM" id="SSF53474">
    <property type="entry name" value="alpha/beta-Hydrolases"/>
    <property type="match status" value="1"/>
</dbReference>
<dbReference type="SUPFAM" id="SSF50494">
    <property type="entry name" value="Trypsin-like serine proteases"/>
    <property type="match status" value="1"/>
</dbReference>
<dbReference type="Gene3D" id="3.40.50.1820">
    <property type="entry name" value="alpha/beta hydrolase"/>
    <property type="match status" value="1"/>
</dbReference>
<evidence type="ECO:0000313" key="2">
    <source>
        <dbReference type="Proteomes" id="UP001501638"/>
    </source>
</evidence>
<dbReference type="InterPro" id="IPR043504">
    <property type="entry name" value="Peptidase_S1_PA_chymotrypsin"/>
</dbReference>
<reference evidence="2" key="1">
    <citation type="journal article" date="2019" name="Int. J. Syst. Evol. Microbiol.">
        <title>The Global Catalogue of Microorganisms (GCM) 10K type strain sequencing project: providing services to taxonomists for standard genome sequencing and annotation.</title>
        <authorList>
            <consortium name="The Broad Institute Genomics Platform"/>
            <consortium name="The Broad Institute Genome Sequencing Center for Infectious Disease"/>
            <person name="Wu L."/>
            <person name="Ma J."/>
        </authorList>
    </citation>
    <scope>NUCLEOTIDE SEQUENCE [LARGE SCALE GENOMIC DNA]</scope>
    <source>
        <strain evidence="2">JCM 6305</strain>
    </source>
</reference>
<dbReference type="Proteomes" id="UP001501638">
    <property type="component" value="Unassembled WGS sequence"/>
</dbReference>
<dbReference type="EMBL" id="BAAASZ010000007">
    <property type="protein sequence ID" value="GAA2428963.1"/>
    <property type="molecule type" value="Genomic_DNA"/>
</dbReference>
<dbReference type="Pfam" id="PF13365">
    <property type="entry name" value="Trypsin_2"/>
    <property type="match status" value="1"/>
</dbReference>
<dbReference type="PANTHER" id="PTHR36234">
    <property type="entry name" value="LYSYL ENDOPEPTIDASE"/>
    <property type="match status" value="1"/>
</dbReference>